<evidence type="ECO:0000313" key="3">
    <source>
        <dbReference type="Proteomes" id="UP000272729"/>
    </source>
</evidence>
<dbReference type="EMBL" id="RBXR01000001">
    <property type="protein sequence ID" value="RKT69338.1"/>
    <property type="molecule type" value="Genomic_DNA"/>
</dbReference>
<dbReference type="AlphaFoldDB" id="A0A495XCR6"/>
<keyword evidence="3" id="KW-1185">Reference proteome</keyword>
<dbReference type="Proteomes" id="UP000272729">
    <property type="component" value="Unassembled WGS sequence"/>
</dbReference>
<name>A0A495XCR6_9PSEU</name>
<sequence length="71" mass="8193">MNRIQEVRNSHDEVRRGPWNPKSGGGDDYWFYRKDDDLLLTKGDGTFVTMFPLGERGNGWWDEAAPVKCTC</sequence>
<evidence type="ECO:0000313" key="2">
    <source>
        <dbReference type="EMBL" id="RKT69338.1"/>
    </source>
</evidence>
<proteinExistence type="predicted"/>
<organism evidence="2 3">
    <name type="scientific">Saccharothrix variisporea</name>
    <dbReference type="NCBI Taxonomy" id="543527"/>
    <lineage>
        <taxon>Bacteria</taxon>
        <taxon>Bacillati</taxon>
        <taxon>Actinomycetota</taxon>
        <taxon>Actinomycetes</taxon>
        <taxon>Pseudonocardiales</taxon>
        <taxon>Pseudonocardiaceae</taxon>
        <taxon>Saccharothrix</taxon>
    </lineage>
</organism>
<evidence type="ECO:0000256" key="1">
    <source>
        <dbReference type="SAM" id="MobiDB-lite"/>
    </source>
</evidence>
<reference evidence="2 3" key="1">
    <citation type="submission" date="2018-10" db="EMBL/GenBank/DDBJ databases">
        <title>Sequencing the genomes of 1000 actinobacteria strains.</title>
        <authorList>
            <person name="Klenk H.-P."/>
        </authorList>
    </citation>
    <scope>NUCLEOTIDE SEQUENCE [LARGE SCALE GENOMIC DNA]</scope>
    <source>
        <strain evidence="2 3">DSM 43911</strain>
    </source>
</reference>
<gene>
    <name evidence="2" type="ORF">DFJ66_2553</name>
</gene>
<accession>A0A495XCR6</accession>
<feature type="region of interest" description="Disordered" evidence="1">
    <location>
        <begin position="1"/>
        <end position="27"/>
    </location>
</feature>
<comment type="caution">
    <text evidence="2">The sequence shown here is derived from an EMBL/GenBank/DDBJ whole genome shotgun (WGS) entry which is preliminary data.</text>
</comment>
<feature type="compositionally biased region" description="Basic and acidic residues" evidence="1">
    <location>
        <begin position="1"/>
        <end position="16"/>
    </location>
</feature>
<protein>
    <submittedName>
        <fullName evidence="2">Uncharacterized protein</fullName>
    </submittedName>
</protein>